<dbReference type="STRING" id="1514971.AUR64_05920"/>
<dbReference type="EMBL" id="LOPU01000016">
    <property type="protein sequence ID" value="KTG10729.1"/>
    <property type="molecule type" value="Genomic_DNA"/>
</dbReference>
<dbReference type="Pfam" id="PF01575">
    <property type="entry name" value="MaoC_dehydratas"/>
    <property type="match status" value="1"/>
</dbReference>
<dbReference type="PANTHER" id="PTHR43664">
    <property type="entry name" value="MONOAMINE OXIDASE-RELATED"/>
    <property type="match status" value="1"/>
</dbReference>
<organism evidence="2 3">
    <name type="scientific">Haloprofundus marisrubri</name>
    <dbReference type="NCBI Taxonomy" id="1514971"/>
    <lineage>
        <taxon>Archaea</taxon>
        <taxon>Methanobacteriati</taxon>
        <taxon>Methanobacteriota</taxon>
        <taxon>Stenosarchaea group</taxon>
        <taxon>Halobacteria</taxon>
        <taxon>Halobacteriales</taxon>
        <taxon>Haloferacaceae</taxon>
        <taxon>Haloprofundus</taxon>
    </lineage>
</organism>
<accession>A0A0W1RC85</accession>
<gene>
    <name evidence="2" type="ORF">AUR64_05920</name>
</gene>
<dbReference type="RefSeq" id="WP_058580527.1">
    <property type="nucleotide sequence ID" value="NZ_LOPU01000016.1"/>
</dbReference>
<dbReference type="Gene3D" id="3.10.129.10">
    <property type="entry name" value="Hotdog Thioesterase"/>
    <property type="match status" value="1"/>
</dbReference>
<dbReference type="InterPro" id="IPR052342">
    <property type="entry name" value="MCH/BMMD"/>
</dbReference>
<dbReference type="PANTHER" id="PTHR43664:SF1">
    <property type="entry name" value="BETA-METHYLMALYL-COA DEHYDRATASE"/>
    <property type="match status" value="1"/>
</dbReference>
<protein>
    <recommendedName>
        <fullName evidence="1">MaoC-like domain-containing protein</fullName>
    </recommendedName>
</protein>
<sequence length="151" mass="16834">MSGPVRYYDDLSVGDTFETRGRTITETHLVTHAGNTGDMNELQMNAAYAADTKFGERPVHAPLTYSVMEGLITSDFRNEASNVCYYGLDSMRILAATFVGDTITVHREIVDKRDKSPGGIVTFRDEVTTDDGRTVLVCETLEYIRKRPEGE</sequence>
<name>A0A0W1RC85_9EURY</name>
<dbReference type="InterPro" id="IPR029069">
    <property type="entry name" value="HotDog_dom_sf"/>
</dbReference>
<feature type="domain" description="MaoC-like" evidence="1">
    <location>
        <begin position="13"/>
        <end position="129"/>
    </location>
</feature>
<evidence type="ECO:0000313" key="2">
    <source>
        <dbReference type="EMBL" id="KTG10729.1"/>
    </source>
</evidence>
<reference evidence="2 3" key="1">
    <citation type="submission" date="2015-12" db="EMBL/GenBank/DDBJ databases">
        <title>Haloprofundus marisrubri gen. nov., sp. nov., an extremely halophilic archaeon isolated from the Discovery deep brine-seawater interface in the Red Sea.</title>
        <authorList>
            <person name="Zhang G."/>
            <person name="Stingl U."/>
            <person name="Rashid M."/>
        </authorList>
    </citation>
    <scope>NUCLEOTIDE SEQUENCE [LARGE SCALE GENOMIC DNA]</scope>
    <source>
        <strain evidence="2 3">SB9</strain>
    </source>
</reference>
<keyword evidence="3" id="KW-1185">Reference proteome</keyword>
<comment type="caution">
    <text evidence="2">The sequence shown here is derived from an EMBL/GenBank/DDBJ whole genome shotgun (WGS) entry which is preliminary data.</text>
</comment>
<dbReference type="Proteomes" id="UP000054387">
    <property type="component" value="Unassembled WGS sequence"/>
</dbReference>
<evidence type="ECO:0000313" key="3">
    <source>
        <dbReference type="Proteomes" id="UP000054387"/>
    </source>
</evidence>
<proteinExistence type="predicted"/>
<evidence type="ECO:0000259" key="1">
    <source>
        <dbReference type="Pfam" id="PF01575"/>
    </source>
</evidence>
<dbReference type="AlphaFoldDB" id="A0A0W1RC85"/>
<dbReference type="InterPro" id="IPR002539">
    <property type="entry name" value="MaoC-like_dom"/>
</dbReference>
<dbReference type="SUPFAM" id="SSF54637">
    <property type="entry name" value="Thioesterase/thiol ester dehydrase-isomerase"/>
    <property type="match status" value="1"/>
</dbReference>
<dbReference type="OrthoDB" id="51509at2157"/>